<dbReference type="InParanoid" id="A5E362"/>
<dbReference type="OMA" id="NQVESEC"/>
<dbReference type="InterPro" id="IPR036412">
    <property type="entry name" value="HAD-like_sf"/>
</dbReference>
<name>A5E362_LODEL</name>
<dbReference type="SUPFAM" id="SSF56784">
    <property type="entry name" value="HAD-like"/>
    <property type="match status" value="1"/>
</dbReference>
<dbReference type="GO" id="GO:0009166">
    <property type="term" value="P:nucleotide catabolic process"/>
    <property type="evidence" value="ECO:0007669"/>
    <property type="project" value="TreeGrafter"/>
</dbReference>
<dbReference type="Gene3D" id="1.10.150.450">
    <property type="match status" value="1"/>
</dbReference>
<dbReference type="FunCoup" id="A5E362">
    <property type="interactions" value="531"/>
</dbReference>
<evidence type="ECO:0000313" key="1">
    <source>
        <dbReference type="EMBL" id="EDK45870.1"/>
    </source>
</evidence>
<dbReference type="PANTHER" id="PTHR47438">
    <property type="entry name" value="PHOSPHATE METABOLISM PROTEIN 8-RELATED"/>
    <property type="match status" value="1"/>
</dbReference>
<dbReference type="STRING" id="379508.A5E362"/>
<protein>
    <submittedName>
        <fullName evidence="1">Protein SSM1</fullName>
    </submittedName>
</protein>
<dbReference type="HOGENOM" id="CLU_059493_0_1_1"/>
<dbReference type="VEuPathDB" id="FungiDB:LELG_04049"/>
<proteinExistence type="predicted"/>
<reference evidence="1 2" key="1">
    <citation type="journal article" date="2009" name="Nature">
        <title>Evolution of pathogenicity and sexual reproduction in eight Candida genomes.</title>
        <authorList>
            <person name="Butler G."/>
            <person name="Rasmussen M.D."/>
            <person name="Lin M.F."/>
            <person name="Santos M.A."/>
            <person name="Sakthikumar S."/>
            <person name="Munro C.A."/>
            <person name="Rheinbay E."/>
            <person name="Grabherr M."/>
            <person name="Forche A."/>
            <person name="Reedy J.L."/>
            <person name="Agrafioti I."/>
            <person name="Arnaud M.B."/>
            <person name="Bates S."/>
            <person name="Brown A.J."/>
            <person name="Brunke S."/>
            <person name="Costanzo M.C."/>
            <person name="Fitzpatrick D.A."/>
            <person name="de Groot P.W."/>
            <person name="Harris D."/>
            <person name="Hoyer L.L."/>
            <person name="Hube B."/>
            <person name="Klis F.M."/>
            <person name="Kodira C."/>
            <person name="Lennard N."/>
            <person name="Logue M.E."/>
            <person name="Martin R."/>
            <person name="Neiman A.M."/>
            <person name="Nikolaou E."/>
            <person name="Quail M.A."/>
            <person name="Quinn J."/>
            <person name="Santos M.C."/>
            <person name="Schmitzberger F.F."/>
            <person name="Sherlock G."/>
            <person name="Shah P."/>
            <person name="Silverstein K.A."/>
            <person name="Skrzypek M.S."/>
            <person name="Soll D."/>
            <person name="Staggs R."/>
            <person name="Stansfield I."/>
            <person name="Stumpf M.P."/>
            <person name="Sudbery P.E."/>
            <person name="Srikantha T."/>
            <person name="Zeng Q."/>
            <person name="Berman J."/>
            <person name="Berriman M."/>
            <person name="Heitman J."/>
            <person name="Gow N.A."/>
            <person name="Lorenz M.C."/>
            <person name="Birren B.W."/>
            <person name="Kellis M."/>
            <person name="Cuomo C.A."/>
        </authorList>
    </citation>
    <scope>NUCLEOTIDE SEQUENCE [LARGE SCALE GENOMIC DNA]</scope>
    <source>
        <strain evidence="2">ATCC 11503 / BCRC 21390 / CBS 2605 / JCM 1781 / NBRC 1676 / NRRL YB-4239</strain>
    </source>
</reference>
<keyword evidence="2" id="KW-1185">Reference proteome</keyword>
<dbReference type="Gene3D" id="3.40.50.1000">
    <property type="entry name" value="HAD superfamily/HAD-like"/>
    <property type="match status" value="1"/>
</dbReference>
<dbReference type="InterPro" id="IPR023214">
    <property type="entry name" value="HAD_sf"/>
</dbReference>
<dbReference type="Proteomes" id="UP000001996">
    <property type="component" value="Unassembled WGS sequence"/>
</dbReference>
<dbReference type="GO" id="GO:0008252">
    <property type="term" value="F:nucleotidase activity"/>
    <property type="evidence" value="ECO:0007669"/>
    <property type="project" value="TreeGrafter"/>
</dbReference>
<gene>
    <name evidence="1" type="ORF">LELG_04049</name>
</gene>
<dbReference type="AlphaFoldDB" id="A5E362"/>
<dbReference type="OrthoDB" id="1065058at2759"/>
<dbReference type="GO" id="GO:0006206">
    <property type="term" value="P:pyrimidine nucleobase metabolic process"/>
    <property type="evidence" value="ECO:0007669"/>
    <property type="project" value="TreeGrafter"/>
</dbReference>
<dbReference type="eggNOG" id="KOG3109">
    <property type="taxonomic scope" value="Eukaryota"/>
</dbReference>
<dbReference type="PANTHER" id="PTHR47438:SF1">
    <property type="entry name" value="PHOSPHATE METABOLISM PROTEIN 8-RELATED"/>
    <property type="match status" value="1"/>
</dbReference>
<dbReference type="KEGG" id="lel:PVL30_004873"/>
<dbReference type="GeneID" id="5232036"/>
<organism evidence="1 2">
    <name type="scientific">Lodderomyces elongisporus (strain ATCC 11503 / CBS 2605 / JCM 1781 / NBRC 1676 / NRRL YB-4239)</name>
    <name type="common">Yeast</name>
    <name type="synonym">Saccharomyces elongisporus</name>
    <dbReference type="NCBI Taxonomy" id="379508"/>
    <lineage>
        <taxon>Eukaryota</taxon>
        <taxon>Fungi</taxon>
        <taxon>Dikarya</taxon>
        <taxon>Ascomycota</taxon>
        <taxon>Saccharomycotina</taxon>
        <taxon>Pichiomycetes</taxon>
        <taxon>Debaryomycetaceae</taxon>
        <taxon>Candida/Lodderomyces clade</taxon>
        <taxon>Lodderomyces</taxon>
    </lineage>
</organism>
<dbReference type="EMBL" id="CH981528">
    <property type="protein sequence ID" value="EDK45870.1"/>
    <property type="molecule type" value="Genomic_DNA"/>
</dbReference>
<dbReference type="InterPro" id="IPR052791">
    <property type="entry name" value="SSM1_domain"/>
</dbReference>
<sequence length="222" mass="26110">MMQIKIHDYFKYNLKLSDEEAGKLHMNYYRTYGLALEGLVRNHQVDALDYNSKVDDALDLHAVLRYDKLLRDTLIKVKQSGKYDYFWLVTNAYKNHALRVVSFLGIGDLFDGLTFCDYSKFPIVCKPMKEYFYNVFEATRLEYKDDPEVLAKQWFIDDSELNVKAAFDLGVGHVIHYVEDEQNLVRLKQSEDYTKYYGNKDHGDRKILILTKFSELPNLIEA</sequence>
<accession>A5E362</accession>
<evidence type="ECO:0000313" key="2">
    <source>
        <dbReference type="Proteomes" id="UP000001996"/>
    </source>
</evidence>